<reference evidence="18 19" key="2">
    <citation type="submission" date="2018-11" db="EMBL/GenBank/DDBJ databases">
        <authorList>
            <consortium name="Pathogen Informatics"/>
        </authorList>
    </citation>
    <scope>NUCLEOTIDE SEQUENCE [LARGE SCALE GENOMIC DNA]</scope>
</reference>
<dbReference type="GO" id="GO:0046872">
    <property type="term" value="F:metal ion binding"/>
    <property type="evidence" value="ECO:0007669"/>
    <property type="project" value="UniProtKB-KW"/>
</dbReference>
<dbReference type="InterPro" id="IPR043502">
    <property type="entry name" value="DNA/RNA_pol_sf"/>
</dbReference>
<feature type="compositionally biased region" description="Polar residues" evidence="15">
    <location>
        <begin position="749"/>
        <end position="761"/>
    </location>
</feature>
<evidence type="ECO:0000313" key="20">
    <source>
        <dbReference type="WBParaSite" id="HDID_0000820201-mRNA-1"/>
    </source>
</evidence>
<evidence type="ECO:0000256" key="14">
    <source>
        <dbReference type="PIRSR" id="PIRSR036573-2"/>
    </source>
</evidence>
<feature type="domain" description="BRCT" evidence="16">
    <location>
        <begin position="52"/>
        <end position="139"/>
    </location>
</feature>
<dbReference type="SUPFAM" id="SSF100879">
    <property type="entry name" value="Lesion bypass DNA polymerase (Y-family), little finger domain"/>
    <property type="match status" value="1"/>
</dbReference>
<name>A0A158QF18_HYMDI</name>
<proteinExistence type="inferred from homology"/>
<dbReference type="Gene3D" id="6.10.250.1490">
    <property type="match status" value="1"/>
</dbReference>
<feature type="compositionally biased region" description="Low complexity" evidence="15">
    <location>
        <begin position="764"/>
        <end position="793"/>
    </location>
</feature>
<dbReference type="InterPro" id="IPR038401">
    <property type="entry name" value="Rev1_C_sf"/>
</dbReference>
<dbReference type="Gene3D" id="3.40.50.10190">
    <property type="entry name" value="BRCT domain"/>
    <property type="match status" value="1"/>
</dbReference>
<dbReference type="EMBL" id="UYSG01011044">
    <property type="protein sequence ID" value="VDL60518.1"/>
    <property type="molecule type" value="Genomic_DNA"/>
</dbReference>
<dbReference type="CDD" id="cd17719">
    <property type="entry name" value="BRCT_Rev1"/>
    <property type="match status" value="1"/>
</dbReference>
<feature type="region of interest" description="Disordered" evidence="15">
    <location>
        <begin position="749"/>
        <end position="831"/>
    </location>
</feature>
<dbReference type="EC" id="2.7.7.-" evidence="13"/>
<evidence type="ECO:0000259" key="17">
    <source>
        <dbReference type="PROSITE" id="PS50173"/>
    </source>
</evidence>
<evidence type="ECO:0000256" key="12">
    <source>
        <dbReference type="ARBA" id="ARBA00023242"/>
    </source>
</evidence>
<dbReference type="InterPro" id="IPR012112">
    <property type="entry name" value="REV1"/>
</dbReference>
<keyword evidence="10 13" id="KW-0238">DNA-binding</keyword>
<evidence type="ECO:0000256" key="8">
    <source>
        <dbReference type="ARBA" id="ARBA00022763"/>
    </source>
</evidence>
<organism evidence="20">
    <name type="scientific">Hymenolepis diminuta</name>
    <name type="common">Rat tapeworm</name>
    <dbReference type="NCBI Taxonomy" id="6216"/>
    <lineage>
        <taxon>Eukaryota</taxon>
        <taxon>Metazoa</taxon>
        <taxon>Spiralia</taxon>
        <taxon>Lophotrochozoa</taxon>
        <taxon>Platyhelminthes</taxon>
        <taxon>Cestoda</taxon>
        <taxon>Eucestoda</taxon>
        <taxon>Cyclophyllidea</taxon>
        <taxon>Hymenolepididae</taxon>
        <taxon>Hymenolepis</taxon>
    </lineage>
</organism>
<dbReference type="InterPro" id="IPR031991">
    <property type="entry name" value="Rev1_C"/>
</dbReference>
<dbReference type="GO" id="GO:0070987">
    <property type="term" value="P:error-free translesion synthesis"/>
    <property type="evidence" value="ECO:0007669"/>
    <property type="project" value="TreeGrafter"/>
</dbReference>
<keyword evidence="4 13" id="KW-0237">DNA synthesis</keyword>
<dbReference type="Gene3D" id="3.40.1170.60">
    <property type="match status" value="1"/>
</dbReference>
<dbReference type="Gene3D" id="3.30.70.270">
    <property type="match status" value="1"/>
</dbReference>
<evidence type="ECO:0000256" key="3">
    <source>
        <dbReference type="ARBA" id="ARBA00020399"/>
    </source>
</evidence>
<dbReference type="Pfam" id="PF16727">
    <property type="entry name" value="REV1_C"/>
    <property type="match status" value="1"/>
</dbReference>
<dbReference type="STRING" id="6216.A0A158QF18"/>
<evidence type="ECO:0000256" key="1">
    <source>
        <dbReference type="ARBA" id="ARBA00004123"/>
    </source>
</evidence>
<dbReference type="Proteomes" id="UP000274504">
    <property type="component" value="Unassembled WGS sequence"/>
</dbReference>
<keyword evidence="11 13" id="KW-0234">DNA repair</keyword>
<dbReference type="InterPro" id="IPR036775">
    <property type="entry name" value="DNA_pol_Y-fam_lit_finger_sf"/>
</dbReference>
<keyword evidence="7 14" id="KW-0479">Metal-binding</keyword>
<evidence type="ECO:0000256" key="5">
    <source>
        <dbReference type="ARBA" id="ARBA00022679"/>
    </source>
</evidence>
<dbReference type="GO" id="GO:0005634">
    <property type="term" value="C:nucleus"/>
    <property type="evidence" value="ECO:0007669"/>
    <property type="project" value="UniProtKB-SubCell"/>
</dbReference>
<feature type="compositionally biased region" description="Polar residues" evidence="15">
    <location>
        <begin position="794"/>
        <end position="809"/>
    </location>
</feature>
<dbReference type="InterPro" id="IPR043128">
    <property type="entry name" value="Rev_trsase/Diguanyl_cyclase"/>
</dbReference>
<dbReference type="GO" id="GO:0003887">
    <property type="term" value="F:DNA-directed DNA polymerase activity"/>
    <property type="evidence" value="ECO:0007669"/>
    <property type="project" value="InterPro"/>
</dbReference>
<evidence type="ECO:0000313" key="18">
    <source>
        <dbReference type="EMBL" id="VDL60518.1"/>
    </source>
</evidence>
<keyword evidence="9 14" id="KW-0460">Magnesium</keyword>
<accession>A0A158QF18</accession>
<feature type="binding site" evidence="14">
    <location>
        <position position="426"/>
    </location>
    <ligand>
        <name>Mg(2+)</name>
        <dbReference type="ChEBI" id="CHEBI:18420"/>
        <label>1</label>
    </ligand>
</feature>
<dbReference type="SUPFAM" id="SSF52113">
    <property type="entry name" value="BRCT domain"/>
    <property type="match status" value="1"/>
</dbReference>
<dbReference type="SMART" id="SM00292">
    <property type="entry name" value="BRCT"/>
    <property type="match status" value="1"/>
</dbReference>
<dbReference type="InterPro" id="IPR017961">
    <property type="entry name" value="DNA_pol_Y-fam_little_finger"/>
</dbReference>
<evidence type="ECO:0000256" key="9">
    <source>
        <dbReference type="ARBA" id="ARBA00022842"/>
    </source>
</evidence>
<comment type="function">
    <text evidence="13">Deoxycytidyl transferase involved in DNA repair. Transfers a dCMP residue from dCTP to the 3'-end of a DNA primer in a template-dependent reaction. May assist in the first step in the bypass of abasic lesions by the insertion of a nucleotide opposite the lesion. Required for normal induction of mutations by physical and chemical agents.</text>
</comment>
<dbReference type="GO" id="GO:0017125">
    <property type="term" value="F:deoxycytidyl transferase activity"/>
    <property type="evidence" value="ECO:0007669"/>
    <property type="project" value="TreeGrafter"/>
</dbReference>
<dbReference type="InterPro" id="IPR053848">
    <property type="entry name" value="IMS_HHH_1"/>
</dbReference>
<dbReference type="PIRSF" id="PIRSF036573">
    <property type="entry name" value="REV1"/>
    <property type="match status" value="1"/>
</dbReference>
<keyword evidence="8 13" id="KW-0227">DNA damage</keyword>
<dbReference type="Gene3D" id="3.30.1490.100">
    <property type="entry name" value="DNA polymerase, Y-family, little finger domain"/>
    <property type="match status" value="1"/>
</dbReference>
<dbReference type="PANTHER" id="PTHR45990:SF1">
    <property type="entry name" value="DNA REPAIR PROTEIN REV1"/>
    <property type="match status" value="1"/>
</dbReference>
<evidence type="ECO:0000256" key="2">
    <source>
        <dbReference type="ARBA" id="ARBA00010945"/>
    </source>
</evidence>
<dbReference type="Pfam" id="PF11799">
    <property type="entry name" value="IMS_C"/>
    <property type="match status" value="1"/>
</dbReference>
<dbReference type="Pfam" id="PF21999">
    <property type="entry name" value="IMS_HHH_1"/>
    <property type="match status" value="1"/>
</dbReference>
<evidence type="ECO:0000256" key="10">
    <source>
        <dbReference type="ARBA" id="ARBA00023125"/>
    </source>
</evidence>
<sequence length="955" mass="106266">MSTAKLVYFKMRRTRRESRDGFGPDQNGWEEQGGYMNAKIRKLESQFAEEPKKSAIFSGIRVYVNGYTEPPALEIRRLVQEHGGTYTQYYSQSAGDFMVAANLPLAKIKKINNQKIVKASWITDSIASGRLLPWKNFQLYPPHNQLKNQRALTSLMETKSCSRFVSQFIILRRASENITNEISAFSQVVDEPLNLNASMAGQTFSPIENTTLNESVGEQNECLDSQTDRAPSILPTTSDDYIRQYYSRSRLHHLSKWAADLRDLVRTLRQKHEEKKAGVEQGEFFRAEVERIRSKSLSDSSTEMILERVGAPFSSTHTTPSILMHIDMDCFFVSVCLRSRPEFVGLPVAVTHSKGKLDSSMAEVASCSYEARKFGVKNGMLLGKARALCPELKVVPYEFDAFFSVAEDLYKTVARFCLQIEAVSCDEMFVDVTNLLEVRSTSEDSVQLINPFVLGAVLRRQVKEATRCAATCGFGTNRLLARLATKRAKPDAQALLLGPEWKCVQSSFELEGERTRIIELASLEGREYLEDLPLAHLPGVGRQMVSRIAETYGISTCGELLKTATHGQLSSLLGVKTSQKILQLCQGVDSTELTLDRYAKSISAEINYGVRLSSWPEVEKFVKDLAKELSSRLYKAASESRTGFGMVGKNLVVHLLTRRADQPVETAKYLGHGICDNVTRTVPLSKATADAWIIAEKCLSILRRLKPNPEDIRGLGLQMQRLSPSSPLHNKSKLKKDAKVGGISSITRFLKSSSDPSNQKKGSNDNSVASESANESSSISDVDDIMSSSSEESNQLTGSGPTSLDSQLRTPERQFEPSVASTSTPAPIKETKVVTPQIDSTEILPHQPNRPIEEVNVFARRSVEELQNMFATWITTESDPLEEDLCMLADYLISILPTDLARVRCLLRGLLRLMGGDGVAGDGVAWKHAFKRLRVTIDAACRRHYDVESLDLDST</sequence>
<dbReference type="InterPro" id="IPR001357">
    <property type="entry name" value="BRCT_dom"/>
</dbReference>
<evidence type="ECO:0000313" key="19">
    <source>
        <dbReference type="Proteomes" id="UP000274504"/>
    </source>
</evidence>
<dbReference type="Pfam" id="PF00817">
    <property type="entry name" value="IMS"/>
    <property type="match status" value="1"/>
</dbReference>
<comment type="cofactor">
    <cofactor evidence="14">
        <name>Mg(2+)</name>
        <dbReference type="ChEBI" id="CHEBI:18420"/>
    </cofactor>
    <text evidence="14">Binds 2 magnesium ions.</text>
</comment>
<comment type="similarity">
    <text evidence="2 13">Belongs to the DNA polymerase type-Y family.</text>
</comment>
<evidence type="ECO:0000256" key="6">
    <source>
        <dbReference type="ARBA" id="ARBA00022695"/>
    </source>
</evidence>
<dbReference type="GO" id="GO:0042276">
    <property type="term" value="P:error-prone translesion synthesis"/>
    <property type="evidence" value="ECO:0007669"/>
    <property type="project" value="InterPro"/>
</dbReference>
<dbReference type="Gene3D" id="1.10.150.20">
    <property type="entry name" value="5' to 3' exonuclease, C-terminal subdomain"/>
    <property type="match status" value="1"/>
</dbReference>
<evidence type="ECO:0000256" key="13">
    <source>
        <dbReference type="PIRNR" id="PIRNR036573"/>
    </source>
</evidence>
<evidence type="ECO:0000259" key="16">
    <source>
        <dbReference type="PROSITE" id="PS50172"/>
    </source>
</evidence>
<keyword evidence="6 13" id="KW-0548">Nucleotidyltransferase</keyword>
<gene>
    <name evidence="18" type="ORF">HDID_LOCUS8200</name>
</gene>
<keyword evidence="5 13" id="KW-0808">Transferase</keyword>
<dbReference type="PROSITE" id="PS50172">
    <property type="entry name" value="BRCT"/>
    <property type="match status" value="1"/>
</dbReference>
<dbReference type="PROSITE" id="PS50173">
    <property type="entry name" value="UMUC"/>
    <property type="match status" value="1"/>
</dbReference>
<dbReference type="OrthoDB" id="427711at2759"/>
<dbReference type="InterPro" id="IPR001126">
    <property type="entry name" value="UmuC"/>
</dbReference>
<evidence type="ECO:0000256" key="4">
    <source>
        <dbReference type="ARBA" id="ARBA00022634"/>
    </source>
</evidence>
<dbReference type="GO" id="GO:0006281">
    <property type="term" value="P:DNA repair"/>
    <property type="evidence" value="ECO:0007669"/>
    <property type="project" value="UniProtKB-KW"/>
</dbReference>
<reference evidence="20" key="1">
    <citation type="submission" date="2016-04" db="UniProtKB">
        <authorList>
            <consortium name="WormBaseParasite"/>
        </authorList>
    </citation>
    <scope>IDENTIFICATION</scope>
</reference>
<dbReference type="SUPFAM" id="SSF56672">
    <property type="entry name" value="DNA/RNA polymerases"/>
    <property type="match status" value="1"/>
</dbReference>
<evidence type="ECO:0000256" key="15">
    <source>
        <dbReference type="SAM" id="MobiDB-lite"/>
    </source>
</evidence>
<feature type="binding site" evidence="14">
    <location>
        <position position="427"/>
    </location>
    <ligand>
        <name>Mg(2+)</name>
        <dbReference type="ChEBI" id="CHEBI:18420"/>
        <label>1</label>
    </ligand>
</feature>
<comment type="subcellular location">
    <subcellularLocation>
        <location evidence="1 13">Nucleus</location>
    </subcellularLocation>
</comment>
<dbReference type="InterPro" id="IPR036420">
    <property type="entry name" value="BRCT_dom_sf"/>
</dbReference>
<keyword evidence="12 13" id="KW-0539">Nucleus</keyword>
<dbReference type="GO" id="GO:0003684">
    <property type="term" value="F:damaged DNA binding"/>
    <property type="evidence" value="ECO:0007669"/>
    <property type="project" value="UniProtKB-UniRule"/>
</dbReference>
<evidence type="ECO:0000256" key="11">
    <source>
        <dbReference type="ARBA" id="ARBA00023204"/>
    </source>
</evidence>
<dbReference type="WBParaSite" id="HDID_0000820201-mRNA-1">
    <property type="protein sequence ID" value="HDID_0000820201-mRNA-1"/>
    <property type="gene ID" value="HDID_0000820201"/>
</dbReference>
<dbReference type="FunFam" id="3.40.50.10190:FF:000011">
    <property type="entry name" value="DNA repair protein REV1"/>
    <property type="match status" value="1"/>
</dbReference>
<evidence type="ECO:0000256" key="7">
    <source>
        <dbReference type="ARBA" id="ARBA00022723"/>
    </source>
</evidence>
<protein>
    <recommendedName>
        <fullName evidence="3 13">DNA repair protein REV1</fullName>
        <ecNumber evidence="13">2.7.7.-</ecNumber>
    </recommendedName>
</protein>
<dbReference type="Gene3D" id="1.20.58.1280">
    <property type="entry name" value="DNA repair protein Rev1, C-terminal domain"/>
    <property type="match status" value="1"/>
</dbReference>
<dbReference type="PANTHER" id="PTHR45990">
    <property type="entry name" value="DNA REPAIR PROTEIN REV1"/>
    <property type="match status" value="1"/>
</dbReference>
<dbReference type="FunFam" id="3.30.1490.100:FF:000001">
    <property type="entry name" value="DNA repair protein REV1"/>
    <property type="match status" value="1"/>
</dbReference>
<feature type="domain" description="UmuC" evidence="17">
    <location>
        <begin position="323"/>
        <end position="541"/>
    </location>
</feature>
<dbReference type="AlphaFoldDB" id="A0A158QF18"/>
<dbReference type="Pfam" id="PF16589">
    <property type="entry name" value="BRCT_2"/>
    <property type="match status" value="1"/>
</dbReference>
<feature type="binding site" evidence="14">
    <location>
        <position position="327"/>
    </location>
    <ligand>
        <name>Mg(2+)</name>
        <dbReference type="ChEBI" id="CHEBI:18420"/>
        <label>1</label>
    </ligand>
</feature>